<evidence type="ECO:0000256" key="12">
    <source>
        <dbReference type="PROSITE-ProRule" id="PRU01360"/>
    </source>
</evidence>
<keyword evidence="16" id="KW-0675">Receptor</keyword>
<keyword evidence="9 13" id="KW-0798">TonB box</keyword>
<dbReference type="OrthoDB" id="9815357at2"/>
<evidence type="ECO:0000256" key="2">
    <source>
        <dbReference type="ARBA" id="ARBA00009810"/>
    </source>
</evidence>
<protein>
    <submittedName>
        <fullName evidence="16">TonB-dependent receptor</fullName>
    </submittedName>
</protein>
<accession>A0A6I4TYX7</accession>
<keyword evidence="11 12" id="KW-0998">Cell outer membrane</keyword>
<dbReference type="RefSeq" id="WP_161391285.1">
    <property type="nucleotide sequence ID" value="NZ_JBHSCP010000001.1"/>
</dbReference>
<dbReference type="Proteomes" id="UP000469430">
    <property type="component" value="Unassembled WGS sequence"/>
</dbReference>
<evidence type="ECO:0000256" key="8">
    <source>
        <dbReference type="ARBA" id="ARBA00023004"/>
    </source>
</evidence>
<dbReference type="Pfam" id="PF07715">
    <property type="entry name" value="Plug"/>
    <property type="match status" value="1"/>
</dbReference>
<proteinExistence type="inferred from homology"/>
<dbReference type="SMART" id="SM00965">
    <property type="entry name" value="STN"/>
    <property type="match status" value="1"/>
</dbReference>
<evidence type="ECO:0000256" key="11">
    <source>
        <dbReference type="ARBA" id="ARBA00023237"/>
    </source>
</evidence>
<evidence type="ECO:0000256" key="4">
    <source>
        <dbReference type="ARBA" id="ARBA00022452"/>
    </source>
</evidence>
<evidence type="ECO:0000256" key="13">
    <source>
        <dbReference type="RuleBase" id="RU003357"/>
    </source>
</evidence>
<dbReference type="SUPFAM" id="SSF56935">
    <property type="entry name" value="Porins"/>
    <property type="match status" value="1"/>
</dbReference>
<evidence type="ECO:0000256" key="6">
    <source>
        <dbReference type="ARBA" id="ARBA00022692"/>
    </source>
</evidence>
<dbReference type="CDD" id="cd01347">
    <property type="entry name" value="ligand_gated_channel"/>
    <property type="match status" value="1"/>
</dbReference>
<dbReference type="InterPro" id="IPR011250">
    <property type="entry name" value="OMP/PagP_B-barrel"/>
</dbReference>
<dbReference type="GO" id="GO:0015344">
    <property type="term" value="F:siderophore uptake transmembrane transporter activity"/>
    <property type="evidence" value="ECO:0007669"/>
    <property type="project" value="TreeGrafter"/>
</dbReference>
<evidence type="ECO:0000256" key="7">
    <source>
        <dbReference type="ARBA" id="ARBA00022729"/>
    </source>
</evidence>
<keyword evidence="17" id="KW-1185">Reference proteome</keyword>
<dbReference type="InterPro" id="IPR012910">
    <property type="entry name" value="Plug_dom"/>
</dbReference>
<feature type="chain" id="PRO_5026314613" evidence="14">
    <location>
        <begin position="23"/>
        <end position="1126"/>
    </location>
</feature>
<dbReference type="AlphaFoldDB" id="A0A6I4TYX7"/>
<dbReference type="InterPro" id="IPR011662">
    <property type="entry name" value="Secretin/TonB_short_N"/>
</dbReference>
<dbReference type="Pfam" id="PF13505">
    <property type="entry name" value="OMP_b-brl"/>
    <property type="match status" value="1"/>
</dbReference>
<dbReference type="InterPro" id="IPR011276">
    <property type="entry name" value="TonB_haem/Hb_rcpt"/>
</dbReference>
<evidence type="ECO:0000259" key="15">
    <source>
        <dbReference type="SMART" id="SM00965"/>
    </source>
</evidence>
<keyword evidence="5" id="KW-0406">Ion transport</keyword>
<dbReference type="GO" id="GO:0015232">
    <property type="term" value="F:heme transmembrane transporter activity"/>
    <property type="evidence" value="ECO:0007669"/>
    <property type="project" value="InterPro"/>
</dbReference>
<evidence type="ECO:0000256" key="14">
    <source>
        <dbReference type="SAM" id="SignalP"/>
    </source>
</evidence>
<dbReference type="PANTHER" id="PTHR30069:SF41">
    <property type="entry name" value="HEME_HEMOPEXIN UTILIZATION PROTEIN C"/>
    <property type="match status" value="1"/>
</dbReference>
<keyword evidence="6 12" id="KW-0812">Transmembrane</keyword>
<feature type="domain" description="Secretin/TonB short N-terminal" evidence="15">
    <location>
        <begin position="59"/>
        <end position="110"/>
    </location>
</feature>
<evidence type="ECO:0000256" key="1">
    <source>
        <dbReference type="ARBA" id="ARBA00004571"/>
    </source>
</evidence>
<comment type="subcellular location">
    <subcellularLocation>
        <location evidence="1 12">Cell outer membrane</location>
        <topology evidence="1 12">Multi-pass membrane protein</topology>
    </subcellularLocation>
</comment>
<gene>
    <name evidence="16" type="ORF">GRI97_11295</name>
</gene>
<dbReference type="Pfam" id="PF00593">
    <property type="entry name" value="TonB_dep_Rec_b-barrel"/>
    <property type="match status" value="1"/>
</dbReference>
<keyword evidence="5" id="KW-0410">Iron transport</keyword>
<dbReference type="EMBL" id="WTYJ01000002">
    <property type="protein sequence ID" value="MXO99573.1"/>
    <property type="molecule type" value="Genomic_DNA"/>
</dbReference>
<reference evidence="16 17" key="1">
    <citation type="submission" date="2019-12" db="EMBL/GenBank/DDBJ databases">
        <title>Genomic-based taxomic classification of the family Erythrobacteraceae.</title>
        <authorList>
            <person name="Xu L."/>
        </authorList>
    </citation>
    <scope>NUCLEOTIDE SEQUENCE [LARGE SCALE GENOMIC DNA]</scope>
    <source>
        <strain evidence="16 17">S36</strain>
    </source>
</reference>
<dbReference type="InterPro" id="IPR027385">
    <property type="entry name" value="Beta-barrel_OMP"/>
</dbReference>
<dbReference type="GO" id="GO:0009279">
    <property type="term" value="C:cell outer membrane"/>
    <property type="evidence" value="ECO:0007669"/>
    <property type="project" value="UniProtKB-SubCell"/>
</dbReference>
<evidence type="ECO:0000256" key="9">
    <source>
        <dbReference type="ARBA" id="ARBA00023077"/>
    </source>
</evidence>
<dbReference type="InterPro" id="IPR037066">
    <property type="entry name" value="Plug_dom_sf"/>
</dbReference>
<keyword evidence="7 14" id="KW-0732">Signal</keyword>
<dbReference type="PANTHER" id="PTHR30069">
    <property type="entry name" value="TONB-DEPENDENT OUTER MEMBRANE RECEPTOR"/>
    <property type="match status" value="1"/>
</dbReference>
<keyword evidence="10 12" id="KW-0472">Membrane</keyword>
<dbReference type="Gene3D" id="2.40.160.20">
    <property type="match status" value="1"/>
</dbReference>
<dbReference type="Pfam" id="PF07660">
    <property type="entry name" value="STN"/>
    <property type="match status" value="1"/>
</dbReference>
<dbReference type="InterPro" id="IPR036942">
    <property type="entry name" value="Beta-barrel_TonB_sf"/>
</dbReference>
<keyword evidence="3 12" id="KW-0813">Transport</keyword>
<dbReference type="Gene3D" id="2.170.130.10">
    <property type="entry name" value="TonB-dependent receptor, plug domain"/>
    <property type="match status" value="1"/>
</dbReference>
<keyword evidence="4 12" id="KW-1134">Transmembrane beta strand</keyword>
<evidence type="ECO:0000256" key="3">
    <source>
        <dbReference type="ARBA" id="ARBA00022448"/>
    </source>
</evidence>
<dbReference type="InterPro" id="IPR000531">
    <property type="entry name" value="Beta-barrel_TonB"/>
</dbReference>
<comment type="similarity">
    <text evidence="2 12 13">Belongs to the TonB-dependent receptor family.</text>
</comment>
<comment type="caution">
    <text evidence="16">The sequence shown here is derived from an EMBL/GenBank/DDBJ whole genome shotgun (WGS) entry which is preliminary data.</text>
</comment>
<dbReference type="GO" id="GO:0044718">
    <property type="term" value="P:siderophore transmembrane transport"/>
    <property type="evidence" value="ECO:0007669"/>
    <property type="project" value="TreeGrafter"/>
</dbReference>
<dbReference type="Gene3D" id="3.55.50.30">
    <property type="match status" value="1"/>
</dbReference>
<keyword evidence="8" id="KW-0408">Iron</keyword>
<evidence type="ECO:0000313" key="17">
    <source>
        <dbReference type="Proteomes" id="UP000469430"/>
    </source>
</evidence>
<evidence type="ECO:0000313" key="16">
    <source>
        <dbReference type="EMBL" id="MXO99573.1"/>
    </source>
</evidence>
<evidence type="ECO:0000256" key="5">
    <source>
        <dbReference type="ARBA" id="ARBA00022496"/>
    </source>
</evidence>
<feature type="signal peptide" evidence="14">
    <location>
        <begin position="1"/>
        <end position="22"/>
    </location>
</feature>
<dbReference type="PROSITE" id="PS52016">
    <property type="entry name" value="TONB_DEPENDENT_REC_3"/>
    <property type="match status" value="1"/>
</dbReference>
<dbReference type="Gene3D" id="2.40.170.20">
    <property type="entry name" value="TonB-dependent receptor, beta-barrel domain"/>
    <property type="match status" value="1"/>
</dbReference>
<dbReference type="NCBIfam" id="TIGR01785">
    <property type="entry name" value="TonB-hemin"/>
    <property type="match status" value="1"/>
</dbReference>
<evidence type="ECO:0000256" key="10">
    <source>
        <dbReference type="ARBA" id="ARBA00023136"/>
    </source>
</evidence>
<dbReference type="SUPFAM" id="SSF56925">
    <property type="entry name" value="OMPA-like"/>
    <property type="match status" value="1"/>
</dbReference>
<organism evidence="16 17">
    <name type="scientific">Croceibacterium xixiisoli</name>
    <dbReference type="NCBI Taxonomy" id="1476466"/>
    <lineage>
        <taxon>Bacteria</taxon>
        <taxon>Pseudomonadati</taxon>
        <taxon>Pseudomonadota</taxon>
        <taxon>Alphaproteobacteria</taxon>
        <taxon>Sphingomonadales</taxon>
        <taxon>Erythrobacteraceae</taxon>
        <taxon>Croceibacterium</taxon>
    </lineage>
</organism>
<sequence>MIASRVHLAAALLAGTAGIVLPAVEAQAQGQGRTAGQTITIAAQPLDAAIRQLMAQTGVVVSYPADMSAGKRSAAVSGVASPVAALSRLLEGTGLSYRQTGGNSFTLEPAPAAAGNAVQLGTLRVEGSGDSAGAAGTAGDGDNDRAAAAIAPYRTPGSVAHVSREQIDRVPPTSTGDIFLSTPGVISAGNRNGQSLDLNIRGMQGMGRVATLIDGASQQTSMYRGYGGTSSRSFIDPDLIGGIDISKGPSAGAYGAGSMGGVVNMRTLVASDLVGEGNSFGVRVKAGIADNSQEPPAALTRTQRFERGGLTTDARNLSIAAAYRGDVFELVGSFVERRNGNYTAGTVGNDRTSLVSRTGVATEHPISLYGKGGEIFNTSRDTQSVLVKGTARFGNGHALELGYVRYDSVHGEEYPDGNNPFSQWSWIEQAALSDVVSNIYTAKYRWNPAGNDLIDLRAEAYISDVEDFWGAYNLRTESVTKGFDLWNTSLVGTGIGELALRYGGQYSVEDGSTRQDPAPIWGDNMTFDGVRKLGRVYANADLDLNDWARLSGGLSYEFFSTRGDNWRNTEELGLDGSRLNPRASFTLTPTDGIQIFASYSEGWRPATLRETLLDMDTLIRPNPSLRPEKSRNIEYGINVLQDGVLGNDRLQTKLVYFDNRYTDFIMREYGTSFGLETNYRTYTNIPQVHFRGVEASLDYNIGGWFLEGQVNYYTDVQFCAPTGENSFLPCGRFTSGEDYRSEAVPPKYSGAVTLGGRFFDDRLTLGARTVFAGKRAVGRQAVYGGSSVASEWNPYAVFDLFGSLDITDYVTVSASAENIANRFYLDALSRARTPSPGRLVRLSVTGRFGGPDRQRERAELPHQSRLGVFGKDWSGFYLGVASGYADASSDISVVTMAGAATQESKSFDDSGLSHVLLAGYNWQSASGLVLGVEGDFGLNTSKGSTNLISSETTSLANYKSVEAVYRSQNDWHGSLRGRIGQGFGRVLLYATGGLAIRRDDLQRDQFIGSSASPTPTRTAFRFSENDSRTHLGWVAGLGGQFAISDRWSVRGEYLRSDFGSKDYSFADARKGAIMDHVLRQNVLDPETGQYQLVETQVTGSASVVEGRVASRETVTQAIRIGFAYRF</sequence>
<dbReference type="InterPro" id="IPR039426">
    <property type="entry name" value="TonB-dep_rcpt-like"/>
</dbReference>
<name>A0A6I4TYX7_9SPHN</name>